<gene>
    <name evidence="10" type="primary">ddl</name>
    <name evidence="15" type="ORF">A2625_00010</name>
</gene>
<accession>A0A1F4Q0X3</accession>
<dbReference type="InterPro" id="IPR011127">
    <property type="entry name" value="Dala_Dala_lig_N"/>
</dbReference>
<dbReference type="HAMAP" id="MF_00047">
    <property type="entry name" value="Dala_Dala_lig"/>
    <property type="match status" value="1"/>
</dbReference>
<evidence type="ECO:0000256" key="4">
    <source>
        <dbReference type="ARBA" id="ARBA00022598"/>
    </source>
</evidence>
<dbReference type="EC" id="6.3.2.4" evidence="10"/>
<feature type="binding site" evidence="12">
    <location>
        <position position="277"/>
    </location>
    <ligand>
        <name>Mg(2+)</name>
        <dbReference type="ChEBI" id="CHEBI:18420"/>
        <label>2</label>
    </ligand>
</feature>
<feature type="binding site" evidence="12">
    <location>
        <position position="275"/>
    </location>
    <ligand>
        <name>Mg(2+)</name>
        <dbReference type="ChEBI" id="CHEBI:18420"/>
        <label>1</label>
    </ligand>
</feature>
<comment type="similarity">
    <text evidence="2 10">Belongs to the D-alanine--D-alanine ligase family.</text>
</comment>
<dbReference type="GO" id="GO:0008360">
    <property type="term" value="P:regulation of cell shape"/>
    <property type="evidence" value="ECO:0007669"/>
    <property type="project" value="UniProtKB-KW"/>
</dbReference>
<keyword evidence="6 13" id="KW-0067">ATP-binding</keyword>
<feature type="active site" evidence="11">
    <location>
        <position position="19"/>
    </location>
</feature>
<comment type="caution">
    <text evidence="15">The sequence shown here is derived from an EMBL/GenBank/DDBJ whole genome shotgun (WGS) entry which is preliminary data.</text>
</comment>
<dbReference type="GO" id="GO:0046872">
    <property type="term" value="F:metal ion binding"/>
    <property type="evidence" value="ECO:0007669"/>
    <property type="project" value="UniProtKB-KW"/>
</dbReference>
<dbReference type="GO" id="GO:0071555">
    <property type="term" value="P:cell wall organization"/>
    <property type="evidence" value="ECO:0007669"/>
    <property type="project" value="UniProtKB-KW"/>
</dbReference>
<evidence type="ECO:0000256" key="9">
    <source>
        <dbReference type="ARBA" id="ARBA00023316"/>
    </source>
</evidence>
<feature type="binding site" evidence="12">
    <location>
        <position position="275"/>
    </location>
    <ligand>
        <name>Mg(2+)</name>
        <dbReference type="ChEBI" id="CHEBI:18420"/>
        <label>2</label>
    </ligand>
</feature>
<dbReference type="InterPro" id="IPR000291">
    <property type="entry name" value="D-Ala_lig_Van_CS"/>
</dbReference>
<dbReference type="GO" id="GO:0009252">
    <property type="term" value="P:peptidoglycan biosynthetic process"/>
    <property type="evidence" value="ECO:0007669"/>
    <property type="project" value="UniProtKB-UniRule"/>
</dbReference>
<dbReference type="InterPro" id="IPR016185">
    <property type="entry name" value="PreATP-grasp_dom_sf"/>
</dbReference>
<dbReference type="SUPFAM" id="SSF56059">
    <property type="entry name" value="Glutathione synthetase ATP-binding domain-like"/>
    <property type="match status" value="1"/>
</dbReference>
<evidence type="ECO:0000313" key="16">
    <source>
        <dbReference type="Proteomes" id="UP000178724"/>
    </source>
</evidence>
<keyword evidence="3 10" id="KW-0963">Cytoplasm</keyword>
<dbReference type="Gene3D" id="3.30.470.20">
    <property type="entry name" value="ATP-grasp fold, B domain"/>
    <property type="match status" value="1"/>
</dbReference>
<dbReference type="Pfam" id="PF07478">
    <property type="entry name" value="Dala_Dala_lig_C"/>
    <property type="match status" value="1"/>
</dbReference>
<dbReference type="PANTHER" id="PTHR23132">
    <property type="entry name" value="D-ALANINE--D-ALANINE LIGASE"/>
    <property type="match status" value="1"/>
</dbReference>
<keyword evidence="12" id="KW-0479">Metal-binding</keyword>
<feature type="domain" description="ATP-grasp" evidence="14">
    <location>
        <begin position="105"/>
        <end position="308"/>
    </location>
</feature>
<dbReference type="Pfam" id="PF01820">
    <property type="entry name" value="Dala_Dala_lig_N"/>
    <property type="match status" value="2"/>
</dbReference>
<dbReference type="PROSITE" id="PS50975">
    <property type="entry name" value="ATP_GRASP"/>
    <property type="match status" value="1"/>
</dbReference>
<evidence type="ECO:0000256" key="13">
    <source>
        <dbReference type="PROSITE-ProRule" id="PRU00409"/>
    </source>
</evidence>
<dbReference type="EMBL" id="METM01000022">
    <property type="protein sequence ID" value="OGB89571.1"/>
    <property type="molecule type" value="Genomic_DNA"/>
</dbReference>
<proteinExistence type="inferred from homology"/>
<evidence type="ECO:0000256" key="2">
    <source>
        <dbReference type="ARBA" id="ARBA00010871"/>
    </source>
</evidence>
<comment type="function">
    <text evidence="10">Cell wall formation.</text>
</comment>
<keyword evidence="5 13" id="KW-0547">Nucleotide-binding</keyword>
<dbReference type="GO" id="GO:0005737">
    <property type="term" value="C:cytoplasm"/>
    <property type="evidence" value="ECO:0007669"/>
    <property type="project" value="UniProtKB-SubCell"/>
</dbReference>
<feature type="active site" evidence="11">
    <location>
        <position position="286"/>
    </location>
</feature>
<name>A0A1F4Q0X3_UNCSA</name>
<comment type="cofactor">
    <cofactor evidence="12">
        <name>Mg(2+)</name>
        <dbReference type="ChEBI" id="CHEBI:18420"/>
    </cofactor>
    <cofactor evidence="12">
        <name>Mn(2+)</name>
        <dbReference type="ChEBI" id="CHEBI:29035"/>
    </cofactor>
    <text evidence="12">Binds 2 magnesium or manganese ions per subunit.</text>
</comment>
<evidence type="ECO:0000256" key="3">
    <source>
        <dbReference type="ARBA" id="ARBA00022490"/>
    </source>
</evidence>
<evidence type="ECO:0000256" key="7">
    <source>
        <dbReference type="ARBA" id="ARBA00022960"/>
    </source>
</evidence>
<dbReference type="InterPro" id="IPR005905">
    <property type="entry name" value="D_ala_D_ala"/>
</dbReference>
<dbReference type="PROSITE" id="PS00843">
    <property type="entry name" value="DALA_DALA_LIGASE_1"/>
    <property type="match status" value="1"/>
</dbReference>
<protein>
    <recommendedName>
        <fullName evidence="10">D-alanine--D-alanine ligase</fullName>
        <ecNumber evidence="10">6.3.2.4</ecNumber>
    </recommendedName>
    <alternativeName>
        <fullName evidence="10">D-Ala-D-Ala ligase</fullName>
    </alternativeName>
    <alternativeName>
        <fullName evidence="10">D-alanylalanine synthetase</fullName>
    </alternativeName>
</protein>
<keyword evidence="12" id="KW-0460">Magnesium</keyword>
<organism evidence="15 16">
    <name type="scientific">candidate division WOR-1 bacterium RIFCSPHIGHO2_01_FULL_53_15</name>
    <dbReference type="NCBI Taxonomy" id="1802564"/>
    <lineage>
        <taxon>Bacteria</taxon>
        <taxon>Bacillati</taxon>
        <taxon>Saganbacteria</taxon>
    </lineage>
</organism>
<dbReference type="Gene3D" id="3.30.1490.20">
    <property type="entry name" value="ATP-grasp fold, A domain"/>
    <property type="match status" value="1"/>
</dbReference>
<evidence type="ECO:0000259" key="14">
    <source>
        <dbReference type="PROSITE" id="PS50975"/>
    </source>
</evidence>
<comment type="catalytic activity">
    <reaction evidence="10">
        <text>2 D-alanine + ATP = D-alanyl-D-alanine + ADP + phosphate + H(+)</text>
        <dbReference type="Rhea" id="RHEA:11224"/>
        <dbReference type="ChEBI" id="CHEBI:15378"/>
        <dbReference type="ChEBI" id="CHEBI:30616"/>
        <dbReference type="ChEBI" id="CHEBI:43474"/>
        <dbReference type="ChEBI" id="CHEBI:57416"/>
        <dbReference type="ChEBI" id="CHEBI:57822"/>
        <dbReference type="ChEBI" id="CHEBI:456216"/>
        <dbReference type="EC" id="6.3.2.4"/>
    </reaction>
</comment>
<keyword evidence="8 10" id="KW-0573">Peptidoglycan synthesis</keyword>
<dbReference type="NCBIfam" id="NF002378">
    <property type="entry name" value="PRK01372.1"/>
    <property type="match status" value="1"/>
</dbReference>
<keyword evidence="12" id="KW-0464">Manganese</keyword>
<dbReference type="GO" id="GO:0005524">
    <property type="term" value="F:ATP binding"/>
    <property type="evidence" value="ECO:0007669"/>
    <property type="project" value="UniProtKB-UniRule"/>
</dbReference>
<dbReference type="NCBIfam" id="TIGR01205">
    <property type="entry name" value="D_ala_D_alaTIGR"/>
    <property type="match status" value="1"/>
</dbReference>
<dbReference type="PANTHER" id="PTHR23132:SF23">
    <property type="entry name" value="D-ALANINE--D-ALANINE LIGASE B"/>
    <property type="match status" value="1"/>
</dbReference>
<dbReference type="PROSITE" id="PS00844">
    <property type="entry name" value="DALA_DALA_LIGASE_2"/>
    <property type="match status" value="1"/>
</dbReference>
<dbReference type="AlphaFoldDB" id="A0A1F4Q0X3"/>
<dbReference type="InterPro" id="IPR011761">
    <property type="entry name" value="ATP-grasp"/>
</dbReference>
<comment type="subcellular location">
    <subcellularLocation>
        <location evidence="1 10">Cytoplasm</location>
    </subcellularLocation>
</comment>
<reference evidence="15 16" key="1">
    <citation type="journal article" date="2016" name="Nat. Commun.">
        <title>Thousands of microbial genomes shed light on interconnected biogeochemical processes in an aquifer system.</title>
        <authorList>
            <person name="Anantharaman K."/>
            <person name="Brown C.T."/>
            <person name="Hug L.A."/>
            <person name="Sharon I."/>
            <person name="Castelle C.J."/>
            <person name="Probst A.J."/>
            <person name="Thomas B.C."/>
            <person name="Singh A."/>
            <person name="Wilkins M.J."/>
            <person name="Karaoz U."/>
            <person name="Brodie E.L."/>
            <person name="Williams K.H."/>
            <person name="Hubbard S.S."/>
            <person name="Banfield J.F."/>
        </authorList>
    </citation>
    <scope>NUCLEOTIDE SEQUENCE [LARGE SCALE GENOMIC DNA]</scope>
</reference>
<evidence type="ECO:0000256" key="1">
    <source>
        <dbReference type="ARBA" id="ARBA00004496"/>
    </source>
</evidence>
<dbReference type="GO" id="GO:0008716">
    <property type="term" value="F:D-alanine-D-alanine ligase activity"/>
    <property type="evidence" value="ECO:0007669"/>
    <property type="project" value="UniProtKB-UniRule"/>
</dbReference>
<dbReference type="Gene3D" id="3.40.50.20">
    <property type="match status" value="1"/>
</dbReference>
<keyword evidence="7 10" id="KW-0133">Cell shape</keyword>
<evidence type="ECO:0000256" key="5">
    <source>
        <dbReference type="ARBA" id="ARBA00022741"/>
    </source>
</evidence>
<dbReference type="Proteomes" id="UP000178724">
    <property type="component" value="Unassembled WGS sequence"/>
</dbReference>
<dbReference type="PIRSF" id="PIRSF039102">
    <property type="entry name" value="Ddl/VanB"/>
    <property type="match status" value="1"/>
</dbReference>
<dbReference type="UniPathway" id="UPA00219"/>
<evidence type="ECO:0000256" key="12">
    <source>
        <dbReference type="PIRSR" id="PIRSR039102-3"/>
    </source>
</evidence>
<evidence type="ECO:0000256" key="6">
    <source>
        <dbReference type="ARBA" id="ARBA00022840"/>
    </source>
</evidence>
<evidence type="ECO:0000313" key="15">
    <source>
        <dbReference type="EMBL" id="OGB89571.1"/>
    </source>
</evidence>
<comment type="pathway">
    <text evidence="10">Cell wall biogenesis; peptidoglycan biosynthesis.</text>
</comment>
<feature type="binding site" evidence="12">
    <location>
        <position position="262"/>
    </location>
    <ligand>
        <name>Mg(2+)</name>
        <dbReference type="ChEBI" id="CHEBI:18420"/>
        <label>1</label>
    </ligand>
</feature>
<dbReference type="SUPFAM" id="SSF52440">
    <property type="entry name" value="PreATP-grasp domain"/>
    <property type="match status" value="1"/>
</dbReference>
<keyword evidence="4 10" id="KW-0436">Ligase</keyword>
<evidence type="ECO:0000256" key="8">
    <source>
        <dbReference type="ARBA" id="ARBA00022984"/>
    </source>
</evidence>
<sequence length="311" mass="34599">MKNLKDKKIAVLCGGRSGERDVSLRSGQRVFDSLKKQKFDVVRLDLEDDLISTLKKKKIDLVYIALHGRFGEDGCVQGMLEVAHIPYTGSKVLASALAMNKLAAKRIFDAVGIPTPRFREINAASDIKQEAEKLRRTFPFPLVIKPVSEGSSLGVSIIKENDDLERTLEKTVRDYKDVFIEEFIKGREVTVGIIGREEDRQALPVLELVPRKEFYDFEAKYTSGMTEFILPARLPKALYKKTQATALAAHRALGCYGVSRVDIIVSADHTPYVTEINSSPGMTEHSDLPAEAAHAGISFDELVVKILESAY</sequence>
<keyword evidence="9 10" id="KW-0961">Cell wall biogenesis/degradation</keyword>
<evidence type="ECO:0000256" key="10">
    <source>
        <dbReference type="HAMAP-Rule" id="MF_00047"/>
    </source>
</evidence>
<dbReference type="InterPro" id="IPR013815">
    <property type="entry name" value="ATP_grasp_subdomain_1"/>
</dbReference>
<dbReference type="InterPro" id="IPR011095">
    <property type="entry name" value="Dala_Dala_lig_C"/>
</dbReference>
<feature type="active site" evidence="11">
    <location>
        <position position="151"/>
    </location>
</feature>
<evidence type="ECO:0000256" key="11">
    <source>
        <dbReference type="PIRSR" id="PIRSR039102-1"/>
    </source>
</evidence>